<evidence type="ECO:0000256" key="2">
    <source>
        <dbReference type="ARBA" id="ARBA00005692"/>
    </source>
</evidence>
<evidence type="ECO:0000256" key="6">
    <source>
        <dbReference type="RuleBase" id="RU280813"/>
    </source>
</evidence>
<dbReference type="AlphaFoldDB" id="A0A2G9U8H4"/>
<feature type="transmembrane region" description="Helical" evidence="6">
    <location>
        <begin position="236"/>
        <end position="258"/>
    </location>
</feature>
<feature type="transmembrane region" description="Helical" evidence="6">
    <location>
        <begin position="108"/>
        <end position="128"/>
    </location>
</feature>
<dbReference type="Pfam" id="PF02118">
    <property type="entry name" value="Srg"/>
    <property type="match status" value="1"/>
</dbReference>
<comment type="similarity">
    <text evidence="2 6">Belongs to the nematode receptor-like protein srg family.</text>
</comment>
<evidence type="ECO:0000313" key="8">
    <source>
        <dbReference type="Proteomes" id="UP000230423"/>
    </source>
</evidence>
<sequence>MESFNSHVVLMLIPYASDVFTLSVPYLVMILNTSVRSRVMSYLGCGCSNSCGKTTVEDLRRSDTSEISPYTNLLVFVNSFYAIQLANVSSEQWWSVIYTGAPEALVRVIWNAVVPLCATISYLSPLIVTHPYLVEEASFLYSSKINGYVATSDSSFPTMYLQLYIFMCVFVVASSGVNIISIVSLCQRSKRIKFARAERSMLTLALLSFLTEIGYFILLTIIQIDRTGNFEKNARYTLIPFTSDLMTFSMPYLISHLFPLYKLNRVKQAIDKFEVVRIHSVVYLYFPGDVVVKKRCCGEECHTITAP</sequence>
<gene>
    <name evidence="7" type="ORF">TELCIR_11706</name>
</gene>
<name>A0A2G9U8H4_TELCI</name>
<keyword evidence="3 6" id="KW-0812">Transmembrane</keyword>
<dbReference type="InterPro" id="IPR000609">
    <property type="entry name" value="7TM_GPCR_serpentine_rcpt_Srg"/>
</dbReference>
<protein>
    <recommendedName>
        <fullName evidence="6">Serpentine receptor class gamma</fullName>
    </recommendedName>
</protein>
<dbReference type="PANTHER" id="PTHR31552:SF8">
    <property type="entry name" value="SERPENTINE RECEPTOR CLASS GAMMA"/>
    <property type="match status" value="1"/>
</dbReference>
<dbReference type="GO" id="GO:0007606">
    <property type="term" value="P:sensory perception of chemical stimulus"/>
    <property type="evidence" value="ECO:0007669"/>
    <property type="project" value="UniProtKB-UniRule"/>
</dbReference>
<feature type="transmembrane region" description="Helical" evidence="6">
    <location>
        <begin position="204"/>
        <end position="224"/>
    </location>
</feature>
<proteinExistence type="inferred from homology"/>
<dbReference type="GO" id="GO:0016020">
    <property type="term" value="C:membrane"/>
    <property type="evidence" value="ECO:0007669"/>
    <property type="project" value="UniProtKB-SubCell"/>
</dbReference>
<keyword evidence="8" id="KW-1185">Reference proteome</keyword>
<accession>A0A2G9U8H4</accession>
<feature type="transmembrane region" description="Helical" evidence="6">
    <location>
        <begin position="12"/>
        <end position="31"/>
    </location>
</feature>
<reference evidence="7 8" key="1">
    <citation type="submission" date="2015-09" db="EMBL/GenBank/DDBJ databases">
        <title>Draft genome of the parasitic nematode Teladorsagia circumcincta isolate WARC Sus (inbred).</title>
        <authorList>
            <person name="Mitreva M."/>
        </authorList>
    </citation>
    <scope>NUCLEOTIDE SEQUENCE [LARGE SCALE GENOMIC DNA]</scope>
    <source>
        <strain evidence="7 8">S</strain>
    </source>
</reference>
<comment type="subcellular location">
    <subcellularLocation>
        <location evidence="1">Membrane</location>
        <topology evidence="1">Multi-pass membrane protein</topology>
    </subcellularLocation>
</comment>
<evidence type="ECO:0000256" key="5">
    <source>
        <dbReference type="ARBA" id="ARBA00023136"/>
    </source>
</evidence>
<dbReference type="PANTHER" id="PTHR31552">
    <property type="entry name" value="SERPENTINE RECEPTOR CLASS GAMMA"/>
    <property type="match status" value="1"/>
</dbReference>
<dbReference type="OrthoDB" id="5861002at2759"/>
<evidence type="ECO:0000256" key="4">
    <source>
        <dbReference type="ARBA" id="ARBA00022989"/>
    </source>
</evidence>
<feature type="transmembrane region" description="Helical" evidence="6">
    <location>
        <begin position="163"/>
        <end position="183"/>
    </location>
</feature>
<dbReference type="GO" id="GO:0004888">
    <property type="term" value="F:transmembrane signaling receptor activity"/>
    <property type="evidence" value="ECO:0007669"/>
    <property type="project" value="InterPro"/>
</dbReference>
<organism evidence="7 8">
    <name type="scientific">Teladorsagia circumcincta</name>
    <name type="common">Brown stomach worm</name>
    <name type="synonym">Ostertagia circumcincta</name>
    <dbReference type="NCBI Taxonomy" id="45464"/>
    <lineage>
        <taxon>Eukaryota</taxon>
        <taxon>Metazoa</taxon>
        <taxon>Ecdysozoa</taxon>
        <taxon>Nematoda</taxon>
        <taxon>Chromadorea</taxon>
        <taxon>Rhabditida</taxon>
        <taxon>Rhabditina</taxon>
        <taxon>Rhabditomorpha</taxon>
        <taxon>Strongyloidea</taxon>
        <taxon>Trichostrongylidae</taxon>
        <taxon>Teladorsagia</taxon>
    </lineage>
</organism>
<dbReference type="EMBL" id="KZ348169">
    <property type="protein sequence ID" value="PIO66577.1"/>
    <property type="molecule type" value="Genomic_DNA"/>
</dbReference>
<evidence type="ECO:0000256" key="3">
    <source>
        <dbReference type="ARBA" id="ARBA00022692"/>
    </source>
</evidence>
<evidence type="ECO:0000313" key="7">
    <source>
        <dbReference type="EMBL" id="PIO66577.1"/>
    </source>
</evidence>
<keyword evidence="4 6" id="KW-1133">Transmembrane helix</keyword>
<keyword evidence="5 6" id="KW-0472">Membrane</keyword>
<comment type="caution">
    <text evidence="6">Lacks conserved residue(s) required for the propagation of feature annotation.</text>
</comment>
<dbReference type="Proteomes" id="UP000230423">
    <property type="component" value="Unassembled WGS sequence"/>
</dbReference>
<evidence type="ECO:0000256" key="1">
    <source>
        <dbReference type="ARBA" id="ARBA00004141"/>
    </source>
</evidence>